<evidence type="ECO:0000313" key="2">
    <source>
        <dbReference type="EMBL" id="MEQ2233481.1"/>
    </source>
</evidence>
<evidence type="ECO:0000256" key="1">
    <source>
        <dbReference type="SAM" id="MobiDB-lite"/>
    </source>
</evidence>
<reference evidence="2 3" key="1">
    <citation type="submission" date="2021-06" db="EMBL/GenBank/DDBJ databases">
        <authorList>
            <person name="Palmer J.M."/>
        </authorList>
    </citation>
    <scope>NUCLEOTIDE SEQUENCE [LARGE SCALE GENOMIC DNA]</scope>
    <source>
        <strain evidence="3">if_2019</strain>
        <tissue evidence="2">Muscle</tissue>
    </source>
</reference>
<accession>A0ABV0TN80</accession>
<sequence>MLRNKVSTMDEHIKRLLKQNQFRNQPLNQSGQFGCSDCVHWQEVHKFSSQIAFSFTPASRRRVSRRWSPEICGAIGRIAADVSGASGHSPQRSPTLAAAQAPPQHRWTG</sequence>
<proteinExistence type="predicted"/>
<dbReference type="Proteomes" id="UP001482620">
    <property type="component" value="Unassembled WGS sequence"/>
</dbReference>
<keyword evidence="3" id="KW-1185">Reference proteome</keyword>
<dbReference type="EMBL" id="JAHRIQ010037197">
    <property type="protein sequence ID" value="MEQ2233481.1"/>
    <property type="molecule type" value="Genomic_DNA"/>
</dbReference>
<organism evidence="2 3">
    <name type="scientific">Ilyodon furcidens</name>
    <name type="common">goldbreast splitfin</name>
    <dbReference type="NCBI Taxonomy" id="33524"/>
    <lineage>
        <taxon>Eukaryota</taxon>
        <taxon>Metazoa</taxon>
        <taxon>Chordata</taxon>
        <taxon>Craniata</taxon>
        <taxon>Vertebrata</taxon>
        <taxon>Euteleostomi</taxon>
        <taxon>Actinopterygii</taxon>
        <taxon>Neopterygii</taxon>
        <taxon>Teleostei</taxon>
        <taxon>Neoteleostei</taxon>
        <taxon>Acanthomorphata</taxon>
        <taxon>Ovalentaria</taxon>
        <taxon>Atherinomorphae</taxon>
        <taxon>Cyprinodontiformes</taxon>
        <taxon>Goodeidae</taxon>
        <taxon>Ilyodon</taxon>
    </lineage>
</organism>
<name>A0ABV0TN80_9TELE</name>
<evidence type="ECO:0000313" key="3">
    <source>
        <dbReference type="Proteomes" id="UP001482620"/>
    </source>
</evidence>
<comment type="caution">
    <text evidence="2">The sequence shown here is derived from an EMBL/GenBank/DDBJ whole genome shotgun (WGS) entry which is preliminary data.</text>
</comment>
<protein>
    <submittedName>
        <fullName evidence="2">Uncharacterized protein</fullName>
    </submittedName>
</protein>
<feature type="region of interest" description="Disordered" evidence="1">
    <location>
        <begin position="82"/>
        <end position="109"/>
    </location>
</feature>
<gene>
    <name evidence="2" type="ORF">ILYODFUR_022242</name>
</gene>